<feature type="chain" id="PRO_5015433499" description="Carboxypeptidase regulatory-like domain-containing protein" evidence="1">
    <location>
        <begin position="22"/>
        <end position="263"/>
    </location>
</feature>
<dbReference type="SUPFAM" id="SSF49464">
    <property type="entry name" value="Carboxypeptidase regulatory domain-like"/>
    <property type="match status" value="1"/>
</dbReference>
<evidence type="ECO:0000256" key="1">
    <source>
        <dbReference type="SAM" id="SignalP"/>
    </source>
</evidence>
<proteinExistence type="predicted"/>
<evidence type="ECO:0008006" key="4">
    <source>
        <dbReference type="Google" id="ProtNLM"/>
    </source>
</evidence>
<keyword evidence="1" id="KW-0732">Signal</keyword>
<gene>
    <name evidence="2" type="ORF">NBG4_130016</name>
</gene>
<dbReference type="AlphaFoldDB" id="A0A2U3QEQ2"/>
<protein>
    <recommendedName>
        <fullName evidence="4">Carboxypeptidase regulatory-like domain-containing protein</fullName>
    </recommendedName>
</protein>
<name>A0A2U3QEQ2_9BACT</name>
<evidence type="ECO:0000313" key="2">
    <source>
        <dbReference type="EMBL" id="SPP99893.1"/>
    </source>
</evidence>
<sequence>MKRLTFLTACLFLLAAVVASSQEVGRGKITGQLMTEDGTPMSGGSVFFFNDATGPPPSQEKYWRVPDAAAPIGEGGRFSMELPAGKYYLGAMKKISSEKNIGPPEEGDYFLKGQGSKGKPKTYIVKKGETTDIGTIAEAVPFKRAVVKYGDGITSIEGVVRDPDGKPVEGAAVFGYKKPAARGKPLFASDKTGKDGKYVLRVDEGGKYYLKGRDLFGGGPPVGGAIVGRYWQERPVEVSAKTGVRTKGIDINVRLAEKVPQNE</sequence>
<feature type="signal peptide" evidence="1">
    <location>
        <begin position="1"/>
        <end position="21"/>
    </location>
</feature>
<organism evidence="2 3">
    <name type="scientific">Candidatus Sulfobium mesophilum</name>
    <dbReference type="NCBI Taxonomy" id="2016548"/>
    <lineage>
        <taxon>Bacteria</taxon>
        <taxon>Pseudomonadati</taxon>
        <taxon>Nitrospirota</taxon>
        <taxon>Nitrospiria</taxon>
        <taxon>Nitrospirales</taxon>
        <taxon>Nitrospiraceae</taxon>
        <taxon>Candidatus Sulfobium</taxon>
    </lineage>
</organism>
<dbReference type="OrthoDB" id="5401722at2"/>
<reference evidence="3" key="1">
    <citation type="submission" date="2018-03" db="EMBL/GenBank/DDBJ databases">
        <authorList>
            <person name="Zecchin S."/>
        </authorList>
    </citation>
    <scope>NUCLEOTIDE SEQUENCE [LARGE SCALE GENOMIC DNA]</scope>
</reference>
<accession>A0A2U3QEQ2</accession>
<dbReference type="Proteomes" id="UP000245125">
    <property type="component" value="Unassembled WGS sequence"/>
</dbReference>
<dbReference type="EMBL" id="OUUY01000035">
    <property type="protein sequence ID" value="SPP99893.1"/>
    <property type="molecule type" value="Genomic_DNA"/>
</dbReference>
<evidence type="ECO:0000313" key="3">
    <source>
        <dbReference type="Proteomes" id="UP000245125"/>
    </source>
</evidence>
<keyword evidence="3" id="KW-1185">Reference proteome</keyword>
<dbReference type="InterPro" id="IPR008969">
    <property type="entry name" value="CarboxyPept-like_regulatory"/>
</dbReference>